<dbReference type="GO" id="GO:0016746">
    <property type="term" value="F:acyltransferase activity"/>
    <property type="evidence" value="ECO:0007669"/>
    <property type="project" value="UniProtKB-KW"/>
</dbReference>
<evidence type="ECO:0000259" key="4">
    <source>
        <dbReference type="Pfam" id="PF16135"/>
    </source>
</evidence>
<dbReference type="Pfam" id="PF16135">
    <property type="entry name" value="TDBD"/>
    <property type="match status" value="1"/>
</dbReference>
<keyword evidence="5" id="KW-0808">Transferase</keyword>
<proteinExistence type="predicted"/>
<accession>A0A5A7QTI8</accession>
<dbReference type="GO" id="GO:0042393">
    <property type="term" value="F:histone binding"/>
    <property type="evidence" value="ECO:0007669"/>
    <property type="project" value="TreeGrafter"/>
</dbReference>
<protein>
    <submittedName>
        <fullName evidence="5">Acyl-CoA N-acyltransferase</fullName>
    </submittedName>
</protein>
<dbReference type="GO" id="GO:0005634">
    <property type="term" value="C:nucleus"/>
    <property type="evidence" value="ECO:0007669"/>
    <property type="project" value="UniProtKB-SubCell"/>
</dbReference>
<dbReference type="EMBL" id="BKCP01008059">
    <property type="protein sequence ID" value="GER47747.1"/>
    <property type="molecule type" value="Genomic_DNA"/>
</dbReference>
<gene>
    <name evidence="5" type="ORF">STAS_24890</name>
</gene>
<dbReference type="GO" id="GO:0045944">
    <property type="term" value="P:positive regulation of transcription by RNA polymerase II"/>
    <property type="evidence" value="ECO:0007669"/>
    <property type="project" value="TreeGrafter"/>
</dbReference>
<feature type="compositionally biased region" description="Basic and acidic residues" evidence="3">
    <location>
        <begin position="360"/>
        <end position="374"/>
    </location>
</feature>
<comment type="subcellular location">
    <subcellularLocation>
        <location evidence="1">Nucleus</location>
    </subcellularLocation>
</comment>
<keyword evidence="5" id="KW-0012">Acyltransferase</keyword>
<organism evidence="5 6">
    <name type="scientific">Striga asiatica</name>
    <name type="common">Asiatic witchweed</name>
    <name type="synonym">Buchnera asiatica</name>
    <dbReference type="NCBI Taxonomy" id="4170"/>
    <lineage>
        <taxon>Eukaryota</taxon>
        <taxon>Viridiplantae</taxon>
        <taxon>Streptophyta</taxon>
        <taxon>Embryophyta</taxon>
        <taxon>Tracheophyta</taxon>
        <taxon>Spermatophyta</taxon>
        <taxon>Magnoliopsida</taxon>
        <taxon>eudicotyledons</taxon>
        <taxon>Gunneridae</taxon>
        <taxon>Pentapetalae</taxon>
        <taxon>asterids</taxon>
        <taxon>lamiids</taxon>
        <taxon>Lamiales</taxon>
        <taxon>Orobanchaceae</taxon>
        <taxon>Buchnereae</taxon>
        <taxon>Striga</taxon>
    </lineage>
</organism>
<dbReference type="GO" id="GO:0000977">
    <property type="term" value="F:RNA polymerase II transcription regulatory region sequence-specific DNA binding"/>
    <property type="evidence" value="ECO:0007669"/>
    <property type="project" value="TreeGrafter"/>
</dbReference>
<name>A0A5A7QTI8_STRAF</name>
<keyword evidence="6" id="KW-1185">Reference proteome</keyword>
<evidence type="ECO:0000256" key="3">
    <source>
        <dbReference type="SAM" id="MobiDB-lite"/>
    </source>
</evidence>
<evidence type="ECO:0000256" key="1">
    <source>
        <dbReference type="ARBA" id="ARBA00004123"/>
    </source>
</evidence>
<dbReference type="PANTHER" id="PTHR47025">
    <property type="entry name" value="AUTOIMMUNE REGULATOR"/>
    <property type="match status" value="1"/>
</dbReference>
<dbReference type="AlphaFoldDB" id="A0A5A7QTI8"/>
<keyword evidence="2" id="KW-0539">Nucleus</keyword>
<feature type="compositionally biased region" description="Polar residues" evidence="3">
    <location>
        <begin position="345"/>
        <end position="356"/>
    </location>
</feature>
<dbReference type="PANTHER" id="PTHR47025:SF9">
    <property type="entry name" value="PROTEIN, PUTATIVE-RELATED"/>
    <property type="match status" value="1"/>
</dbReference>
<dbReference type="InterPro" id="IPR032308">
    <property type="entry name" value="TDBD"/>
</dbReference>
<sequence length="524" mass="57784">MSYDKYTRIDHKRGHQWFIGNSEQELFSNKKQAVESIHEIQTPASTALSGSFLHGGSSSWSGSQRVDYYPYGPKPVPSPIFADNNNSPDNPASINMEKTSFENRFKNDSLISQSMSQAAEDPQFHNTGLRKVRVNEVTAPQNSSPEPLSSSIFVPVESNKNIMGSYYLRSGNNYIGSGLTYNSLLYNPASSKTNGNFTLNNHYYNGINNSMLSIGQTFDQGSYYHSLGHYGKENAKFMSAGPFDGKIPDNFFTIDPFYAKTNETFMPTGFVQDEDNAAIPYSDETPDLPSMVENSDKGKQSKAISVAGFVGPEERGFMCSSYGVLPNHHSSAQSMEASREKDAEVQQNCNVNQGATSKGDGAKKIKDGKAKKESSSNFPSNVKSLLSTGIFDGVPVKYVSWTREKSLRGVVKGSGYLCSCEECKLSKAINAYEFERHAGGKTKHPNNHIYFENGKTVYAVVLELKATPQEKLFEVIQNVTGSVVNHQNFTTWKDAAQHVSSASYQAATRELQRIYGKDEVAVSS</sequence>
<dbReference type="Proteomes" id="UP000325081">
    <property type="component" value="Unassembled WGS sequence"/>
</dbReference>
<reference evidence="6" key="1">
    <citation type="journal article" date="2019" name="Curr. Biol.">
        <title>Genome Sequence of Striga asiatica Provides Insight into the Evolution of Plant Parasitism.</title>
        <authorList>
            <person name="Yoshida S."/>
            <person name="Kim S."/>
            <person name="Wafula E.K."/>
            <person name="Tanskanen J."/>
            <person name="Kim Y.M."/>
            <person name="Honaas L."/>
            <person name="Yang Z."/>
            <person name="Spallek T."/>
            <person name="Conn C.E."/>
            <person name="Ichihashi Y."/>
            <person name="Cheong K."/>
            <person name="Cui S."/>
            <person name="Der J.P."/>
            <person name="Gundlach H."/>
            <person name="Jiao Y."/>
            <person name="Hori C."/>
            <person name="Ishida J.K."/>
            <person name="Kasahara H."/>
            <person name="Kiba T."/>
            <person name="Kim M.S."/>
            <person name="Koo N."/>
            <person name="Laohavisit A."/>
            <person name="Lee Y.H."/>
            <person name="Lumba S."/>
            <person name="McCourt P."/>
            <person name="Mortimer J.C."/>
            <person name="Mutuku J.M."/>
            <person name="Nomura T."/>
            <person name="Sasaki-Sekimoto Y."/>
            <person name="Seto Y."/>
            <person name="Wang Y."/>
            <person name="Wakatake T."/>
            <person name="Sakakibara H."/>
            <person name="Demura T."/>
            <person name="Yamaguchi S."/>
            <person name="Yoneyama K."/>
            <person name="Manabe R.I."/>
            <person name="Nelson D.C."/>
            <person name="Schulman A.H."/>
            <person name="Timko M.P."/>
            <person name="dePamphilis C.W."/>
            <person name="Choi D."/>
            <person name="Shirasu K."/>
        </authorList>
    </citation>
    <scope>NUCLEOTIDE SEQUENCE [LARGE SCALE GENOMIC DNA]</scope>
    <source>
        <strain evidence="6">cv. UVA1</strain>
    </source>
</reference>
<comment type="caution">
    <text evidence="5">The sequence shown here is derived from an EMBL/GenBank/DDBJ whole genome shotgun (WGS) entry which is preliminary data.</text>
</comment>
<feature type="region of interest" description="Disordered" evidence="3">
    <location>
        <begin position="330"/>
        <end position="378"/>
    </location>
</feature>
<dbReference type="OrthoDB" id="1863332at2759"/>
<evidence type="ECO:0000256" key="2">
    <source>
        <dbReference type="ARBA" id="ARBA00023242"/>
    </source>
</evidence>
<evidence type="ECO:0000313" key="6">
    <source>
        <dbReference type="Proteomes" id="UP000325081"/>
    </source>
</evidence>
<evidence type="ECO:0000313" key="5">
    <source>
        <dbReference type="EMBL" id="GER47747.1"/>
    </source>
</evidence>
<feature type="domain" description="Tify" evidence="4">
    <location>
        <begin position="409"/>
        <end position="460"/>
    </location>
</feature>
<dbReference type="GO" id="GO:0003682">
    <property type="term" value="F:chromatin binding"/>
    <property type="evidence" value="ECO:0007669"/>
    <property type="project" value="TreeGrafter"/>
</dbReference>